<proteinExistence type="predicted"/>
<keyword evidence="2" id="KW-1185">Reference proteome</keyword>
<evidence type="ECO:0000313" key="3">
    <source>
        <dbReference type="WBParaSite" id="TCNE_0001944501-mRNA-1"/>
    </source>
</evidence>
<sequence>MNVGASASISEQSSVFGSCRRLAVHLRSRLAPELVKGNEYEITMKSSGSANIFNVLIADADTSLLDSTSLPLTLTEESVEKELHSLVEIDPLAVCKKMVNETCHQQLMTSLMLETLAAANRELVMHQQQHWLRYYGNGIAGSSMPMMMPPVALPVAMPMSVPVPASVSQPNGANSLVAPIGNRSASTEYDENNARMSRPQQDGACYGAQNMNSSSSSAYGVGSWQQQNRKTKLFRRNAFMSEQGHGADGEEEQLQWSLIERWKRYANVIHLLAYLLVLFFLPSTPGQFFPANWGHSPDNASLGDRCEGYSGAGDMGGAYHNTGGDADRNSFRFGSQNQGSNFGSASNEGIQVNAFYHTYEIAVVREKSVLLRLTRSRNSLF</sequence>
<evidence type="ECO:0000313" key="1">
    <source>
        <dbReference type="EMBL" id="VDM50762.1"/>
    </source>
</evidence>
<dbReference type="AlphaFoldDB" id="A0A183VFC1"/>
<name>A0A183VFC1_TOXCA</name>
<reference evidence="1 2" key="2">
    <citation type="submission" date="2018-11" db="EMBL/GenBank/DDBJ databases">
        <authorList>
            <consortium name="Pathogen Informatics"/>
        </authorList>
    </citation>
    <scope>NUCLEOTIDE SEQUENCE [LARGE SCALE GENOMIC DNA]</scope>
</reference>
<organism evidence="2 3">
    <name type="scientific">Toxocara canis</name>
    <name type="common">Canine roundworm</name>
    <dbReference type="NCBI Taxonomy" id="6265"/>
    <lineage>
        <taxon>Eukaryota</taxon>
        <taxon>Metazoa</taxon>
        <taxon>Ecdysozoa</taxon>
        <taxon>Nematoda</taxon>
        <taxon>Chromadorea</taxon>
        <taxon>Rhabditida</taxon>
        <taxon>Spirurina</taxon>
        <taxon>Ascaridomorpha</taxon>
        <taxon>Ascaridoidea</taxon>
        <taxon>Toxocaridae</taxon>
        <taxon>Toxocara</taxon>
    </lineage>
</organism>
<evidence type="ECO:0000313" key="2">
    <source>
        <dbReference type="Proteomes" id="UP000050794"/>
    </source>
</evidence>
<protein>
    <submittedName>
        <fullName evidence="1 3">Uncharacterized protein</fullName>
    </submittedName>
</protein>
<gene>
    <name evidence="1" type="ORF">TCNE_LOCUS19441</name>
</gene>
<accession>A0A183VFC1</accession>
<reference evidence="3" key="1">
    <citation type="submission" date="2016-06" db="UniProtKB">
        <authorList>
            <consortium name="WormBaseParasite"/>
        </authorList>
    </citation>
    <scope>IDENTIFICATION</scope>
</reference>
<dbReference type="EMBL" id="UYWY01026917">
    <property type="protein sequence ID" value="VDM50762.1"/>
    <property type="molecule type" value="Genomic_DNA"/>
</dbReference>
<dbReference type="Proteomes" id="UP000050794">
    <property type="component" value="Unassembled WGS sequence"/>
</dbReference>
<dbReference type="WBParaSite" id="TCNE_0001944501-mRNA-1">
    <property type="protein sequence ID" value="TCNE_0001944501-mRNA-1"/>
    <property type="gene ID" value="TCNE_0001944501"/>
</dbReference>